<organism evidence="3">
    <name type="scientific">Uncultured Desulfatiglans sp</name>
    <dbReference type="NCBI Taxonomy" id="1748965"/>
    <lineage>
        <taxon>Bacteria</taxon>
        <taxon>Pseudomonadati</taxon>
        <taxon>Thermodesulfobacteriota</taxon>
        <taxon>Desulfobacteria</taxon>
        <taxon>Desulfatiglandales</taxon>
        <taxon>Desulfatiglandaceae</taxon>
        <taxon>Desulfatiglans</taxon>
        <taxon>environmental samples</taxon>
    </lineage>
</organism>
<evidence type="ECO:0000259" key="2">
    <source>
        <dbReference type="Pfam" id="PF20208"/>
    </source>
</evidence>
<feature type="domain" description="ARG and Rhodanese-Phosphatase-superfamily-associated" evidence="2">
    <location>
        <begin position="12"/>
        <end position="305"/>
    </location>
</feature>
<protein>
    <submittedName>
        <fullName evidence="3">Putative cytoplasmic protein</fullName>
    </submittedName>
</protein>
<dbReference type="EMBL" id="UPXX01000018">
    <property type="protein sequence ID" value="VBB42908.1"/>
    <property type="molecule type" value="Genomic_DNA"/>
</dbReference>
<proteinExistence type="predicted"/>
<reference evidence="3" key="1">
    <citation type="submission" date="2018-07" db="EMBL/GenBank/DDBJ databases">
        <authorList>
            <consortium name="Genoscope - CEA"/>
            <person name="William W."/>
        </authorList>
    </citation>
    <scope>NUCLEOTIDE SEQUENCE</scope>
    <source>
        <strain evidence="3">IK1</strain>
    </source>
</reference>
<feature type="compositionally biased region" description="Basic and acidic residues" evidence="1">
    <location>
        <begin position="314"/>
        <end position="324"/>
    </location>
</feature>
<evidence type="ECO:0000313" key="3">
    <source>
        <dbReference type="EMBL" id="VBB42908.1"/>
    </source>
</evidence>
<dbReference type="Pfam" id="PF20208">
    <property type="entry name" value="ARPP-1"/>
    <property type="match status" value="1"/>
</dbReference>
<dbReference type="AlphaFoldDB" id="A0A653A4P5"/>
<accession>A0A653A4P5</accession>
<evidence type="ECO:0000256" key="1">
    <source>
        <dbReference type="SAM" id="MobiDB-lite"/>
    </source>
</evidence>
<sequence length="332" mass="36895">MVKIIGDFLDRLEVGRNQTYKNLALYPLLSPYSAGLEYLLLDEALSESLIEVVEVSEGGSVPELKVINKSDMLVLILDGEELVGAKQNRIVNTTILVGPNSTLVIPVSCVEHGRWSYNAPGFHTQNRMMSSNLRATKAEQVSYSIRSIGEYRSDQGAIWDGIAEKAARRDAHSPSGAMAAIYEKDRSSIDEYIKEFRLIDSQVGAVFMINGKVAGMDAFGKPDTFSKVFKKLLESYALDAIDWYHPDEASKAVKSEVTKFRKAATSASTKAHPGVGLGTDYRLESSHVTGFTLALEDQILHLSVFTRGNGNSGERNRSRMERFTQRRRNRTY</sequence>
<name>A0A653A4P5_UNCDX</name>
<feature type="region of interest" description="Disordered" evidence="1">
    <location>
        <begin position="307"/>
        <end position="332"/>
    </location>
</feature>
<gene>
    <name evidence="3" type="ORF">TRIP_B250025</name>
</gene>
<dbReference type="InterPro" id="IPR046699">
    <property type="entry name" value="ARPP-1"/>
</dbReference>